<dbReference type="OrthoDB" id="4567904at2"/>
<feature type="chain" id="PRO_5024415437" description="DUF2690 domain-containing protein" evidence="1">
    <location>
        <begin position="26"/>
        <end position="94"/>
    </location>
</feature>
<dbReference type="Proteomes" id="UP000323876">
    <property type="component" value="Unassembled WGS sequence"/>
</dbReference>
<keyword evidence="3" id="KW-1185">Reference proteome</keyword>
<accession>A0A5N0E3K2</accession>
<evidence type="ECO:0008006" key="4">
    <source>
        <dbReference type="Google" id="ProtNLM"/>
    </source>
</evidence>
<dbReference type="EMBL" id="VXLC01000023">
    <property type="protein sequence ID" value="KAA8883998.1"/>
    <property type="molecule type" value="Genomic_DNA"/>
</dbReference>
<gene>
    <name evidence="2" type="ORF">F3087_35605</name>
</gene>
<evidence type="ECO:0000313" key="3">
    <source>
        <dbReference type="Proteomes" id="UP000323876"/>
    </source>
</evidence>
<evidence type="ECO:0000256" key="1">
    <source>
        <dbReference type="SAM" id="SignalP"/>
    </source>
</evidence>
<organism evidence="2 3">
    <name type="scientific">Nocardia colli</name>
    <dbReference type="NCBI Taxonomy" id="2545717"/>
    <lineage>
        <taxon>Bacteria</taxon>
        <taxon>Bacillati</taxon>
        <taxon>Actinomycetota</taxon>
        <taxon>Actinomycetes</taxon>
        <taxon>Mycobacteriales</taxon>
        <taxon>Nocardiaceae</taxon>
        <taxon>Nocardia</taxon>
    </lineage>
</organism>
<name>A0A5N0E3K2_9NOCA</name>
<keyword evidence="1" id="KW-0732">Signal</keyword>
<proteinExistence type="predicted"/>
<evidence type="ECO:0000313" key="2">
    <source>
        <dbReference type="EMBL" id="KAA8883998.1"/>
    </source>
</evidence>
<comment type="caution">
    <text evidence="2">The sequence shown here is derived from an EMBL/GenBank/DDBJ whole genome shotgun (WGS) entry which is preliminary data.</text>
</comment>
<protein>
    <recommendedName>
        <fullName evidence="4">DUF2690 domain-containing protein</fullName>
    </recommendedName>
</protein>
<sequence length="94" mass="9672">MKHSIRVALGALSLVAVCVIPTAAAAEGELIVDGTDYGGTSGCIDLGPNAPRKFKNNSDRLVTIYMNTHCVGAASGILRGRSSGTYTGSSMLRS</sequence>
<reference evidence="2 3" key="1">
    <citation type="submission" date="2019-09" db="EMBL/GenBank/DDBJ databases">
        <authorList>
            <person name="Wang X."/>
        </authorList>
    </citation>
    <scope>NUCLEOTIDE SEQUENCE [LARGE SCALE GENOMIC DNA]</scope>
    <source>
        <strain evidence="2 3">CICC 11023</strain>
    </source>
</reference>
<dbReference type="RefSeq" id="WP_150406525.1">
    <property type="nucleotide sequence ID" value="NZ_VXLC01000023.1"/>
</dbReference>
<dbReference type="AlphaFoldDB" id="A0A5N0E3K2"/>
<feature type="signal peptide" evidence="1">
    <location>
        <begin position="1"/>
        <end position="25"/>
    </location>
</feature>